<dbReference type="Proteomes" id="UP001056120">
    <property type="component" value="Linkage Group LG13"/>
</dbReference>
<gene>
    <name evidence="1" type="ORF">L1987_41995</name>
</gene>
<proteinExistence type="predicted"/>
<comment type="caution">
    <text evidence="1">The sequence shown here is derived from an EMBL/GenBank/DDBJ whole genome shotgun (WGS) entry which is preliminary data.</text>
</comment>
<evidence type="ECO:0000313" key="1">
    <source>
        <dbReference type="EMBL" id="KAI3787488.1"/>
    </source>
</evidence>
<accession>A0ACB9GWL9</accession>
<sequence length="1156" mass="128974">MLGATTQNHQTSPFDRPSQVFNGICFVLLGFDPIKKSQVSQKLVSGGGVNAGQYGPNCTHVIVDKLVYDDPICVAARQDGKILISSLWVDHSFDVGAPVDATSVMYRPARDLNGIPGAKSLVLCLTGYQREDREDIMTMVELMGAQFSKPLIANKVTHLICYKFEGEKYMLAKKMKRIKLINHRWLEDCLKAWEIVPEADYSKSGYELEMEAEAKDSEEEPEGVTARQNERKIASPPHSLLSNQEVPKTLSNTSASKVFSNTHEAKNKHLYTENVIDVTYGPSNLCERIVSNSSTQNKIISASKLARKSPLNEARNVISATRTPSPTIDMKSNTSSAKRLNKFDLSDAFNMSSSLLQKVNTGTPNSGPAFCTKDEQNDSFSGKRKMGVSCGSFELHKTSQNNDVESAFQELKDPLTEMSPAQNPPFNIPGRKSLSSKGKNVICDVPISKTSTPETGDLDAVQRPQKKYKETSLATKFDSRDVGMLKNVIQSPSAVSSDIQKSSNQNSEINEHTGGSTSKSTRRKSISKKLSAPSLTKKNIVNKKGSTFLNKSAPRNDDENLFKYQNLEKVSQVSKSGTAIDLEVNNGLQIENISGSKSLCMDDETEPPEDKDEANKEKHEDGEPENTVDVVMEEQPEGDLHDVDQHNDENDPMSIKNNVLVDKSDDIENLESEKTSRGNLTKKGKKKTALPVKKKELVSDNNNEKPEIRENSTPNRSRRTKRNVNDLEKSIEIQVPEDVCNDPDMDTANADLETENVVNKKETKRNKRPPSKTKVSVKEVTDVKAVNKKGKRTSSRCELEAQENMQVHVGDQSTGKKEVLKPAKEFPEKNLGKASTDVSKDDPMWFILTGHKCQRREFQQIIRRLKGRVCKVSHQWSYQATHFIVPDPIKRTEKFFAAAASGRWILKTDYLSASNQAGRFLAEEPYEWHKNGLSEDGQINLEAPRKWRLLKEKTGHGAFYGMRIIIYGECIAPPLDTLKRVVKAGDGTILATSPPYTRFLNTGIDFAVVSPGMPHVDIWVQEFLKNEIPCVYADYLVEYVCKPGFPLERHVQYDTNVWAERSYNKLKKQLEEEICEPRTPDSDDVACEVCGSRDRGDEMLICGDESGLIGCGVGTHIDCCDPPLEDVPEEDWFCVKCSKKTKSKKSSKRKGSAFRG</sequence>
<reference evidence="2" key="1">
    <citation type="journal article" date="2022" name="Mol. Ecol. Resour.">
        <title>The genomes of chicory, endive, great burdock and yacon provide insights into Asteraceae palaeo-polyploidization history and plant inulin production.</title>
        <authorList>
            <person name="Fan W."/>
            <person name="Wang S."/>
            <person name="Wang H."/>
            <person name="Wang A."/>
            <person name="Jiang F."/>
            <person name="Liu H."/>
            <person name="Zhao H."/>
            <person name="Xu D."/>
            <person name="Zhang Y."/>
        </authorList>
    </citation>
    <scope>NUCLEOTIDE SEQUENCE [LARGE SCALE GENOMIC DNA]</scope>
    <source>
        <strain evidence="2">cv. Yunnan</strain>
    </source>
</reference>
<protein>
    <submittedName>
        <fullName evidence="1">Uncharacterized protein</fullName>
    </submittedName>
</protein>
<evidence type="ECO:0000313" key="2">
    <source>
        <dbReference type="Proteomes" id="UP001056120"/>
    </source>
</evidence>
<keyword evidence="2" id="KW-1185">Reference proteome</keyword>
<organism evidence="1 2">
    <name type="scientific">Smallanthus sonchifolius</name>
    <dbReference type="NCBI Taxonomy" id="185202"/>
    <lineage>
        <taxon>Eukaryota</taxon>
        <taxon>Viridiplantae</taxon>
        <taxon>Streptophyta</taxon>
        <taxon>Embryophyta</taxon>
        <taxon>Tracheophyta</taxon>
        <taxon>Spermatophyta</taxon>
        <taxon>Magnoliopsida</taxon>
        <taxon>eudicotyledons</taxon>
        <taxon>Gunneridae</taxon>
        <taxon>Pentapetalae</taxon>
        <taxon>asterids</taxon>
        <taxon>campanulids</taxon>
        <taxon>Asterales</taxon>
        <taxon>Asteraceae</taxon>
        <taxon>Asteroideae</taxon>
        <taxon>Heliantheae alliance</taxon>
        <taxon>Millerieae</taxon>
        <taxon>Smallanthus</taxon>
    </lineage>
</organism>
<dbReference type="EMBL" id="CM042030">
    <property type="protein sequence ID" value="KAI3787488.1"/>
    <property type="molecule type" value="Genomic_DNA"/>
</dbReference>
<name>A0ACB9GWL9_9ASTR</name>
<reference evidence="1 2" key="2">
    <citation type="journal article" date="2022" name="Mol. Ecol. Resour.">
        <title>The genomes of chicory, endive, great burdock and yacon provide insights into Asteraceae paleo-polyploidization history and plant inulin production.</title>
        <authorList>
            <person name="Fan W."/>
            <person name="Wang S."/>
            <person name="Wang H."/>
            <person name="Wang A."/>
            <person name="Jiang F."/>
            <person name="Liu H."/>
            <person name="Zhao H."/>
            <person name="Xu D."/>
            <person name="Zhang Y."/>
        </authorList>
    </citation>
    <scope>NUCLEOTIDE SEQUENCE [LARGE SCALE GENOMIC DNA]</scope>
    <source>
        <strain evidence="2">cv. Yunnan</strain>
        <tissue evidence="1">Leaves</tissue>
    </source>
</reference>